<feature type="compositionally biased region" description="Polar residues" evidence="8">
    <location>
        <begin position="1223"/>
        <end position="1234"/>
    </location>
</feature>
<evidence type="ECO:0000313" key="10">
    <source>
        <dbReference type="EnsemblPlants" id="AUR62017108-RA:cds"/>
    </source>
</evidence>
<dbReference type="OMA" id="TTIECAG"/>
<organism evidence="10 11">
    <name type="scientific">Chenopodium quinoa</name>
    <name type="common">Quinoa</name>
    <dbReference type="NCBI Taxonomy" id="63459"/>
    <lineage>
        <taxon>Eukaryota</taxon>
        <taxon>Viridiplantae</taxon>
        <taxon>Streptophyta</taxon>
        <taxon>Embryophyta</taxon>
        <taxon>Tracheophyta</taxon>
        <taxon>Spermatophyta</taxon>
        <taxon>Magnoliopsida</taxon>
        <taxon>eudicotyledons</taxon>
        <taxon>Gunneridae</taxon>
        <taxon>Pentapetalae</taxon>
        <taxon>Caryophyllales</taxon>
        <taxon>Chenopodiaceae</taxon>
        <taxon>Chenopodioideae</taxon>
        <taxon>Atripliceae</taxon>
        <taxon>Chenopodium</taxon>
    </lineage>
</organism>
<dbReference type="GO" id="GO:0005634">
    <property type="term" value="C:nucleus"/>
    <property type="evidence" value="ECO:0007669"/>
    <property type="project" value="UniProtKB-SubCell"/>
</dbReference>
<feature type="domain" description="Inner centromere protein ARK-binding" evidence="9">
    <location>
        <begin position="1407"/>
        <end position="1458"/>
    </location>
</feature>
<evidence type="ECO:0000256" key="1">
    <source>
        <dbReference type="ARBA" id="ARBA00004123"/>
    </source>
</evidence>
<evidence type="ECO:0000256" key="8">
    <source>
        <dbReference type="SAM" id="MobiDB-lite"/>
    </source>
</evidence>
<evidence type="ECO:0000256" key="5">
    <source>
        <dbReference type="ARBA" id="ARBA00023212"/>
    </source>
</evidence>
<feature type="region of interest" description="Disordered" evidence="8">
    <location>
        <begin position="1380"/>
        <end position="1399"/>
    </location>
</feature>
<evidence type="ECO:0000256" key="7">
    <source>
        <dbReference type="SAM" id="Coils"/>
    </source>
</evidence>
<dbReference type="PANTHER" id="PTHR13738">
    <property type="entry name" value="TROPONIN I"/>
    <property type="match status" value="1"/>
</dbReference>
<feature type="region of interest" description="Disordered" evidence="8">
    <location>
        <begin position="1154"/>
        <end position="1241"/>
    </location>
</feature>
<evidence type="ECO:0000256" key="4">
    <source>
        <dbReference type="ARBA" id="ARBA00022490"/>
    </source>
</evidence>
<accession>A0A803LQ79</accession>
<feature type="region of interest" description="Disordered" evidence="8">
    <location>
        <begin position="458"/>
        <end position="488"/>
    </location>
</feature>
<dbReference type="EnsemblPlants" id="AUR62017108-RA">
    <property type="protein sequence ID" value="AUR62017108-RA:cds"/>
    <property type="gene ID" value="AUR62017108"/>
</dbReference>
<feature type="compositionally biased region" description="Basic and acidic residues" evidence="8">
    <location>
        <begin position="1107"/>
        <end position="1129"/>
    </location>
</feature>
<feature type="compositionally biased region" description="Polar residues" evidence="8">
    <location>
        <begin position="1179"/>
        <end position="1189"/>
    </location>
</feature>
<feature type="compositionally biased region" description="Basic and acidic residues" evidence="8">
    <location>
        <begin position="790"/>
        <end position="799"/>
    </location>
</feature>
<proteinExistence type="inferred from homology"/>
<feature type="compositionally biased region" description="Basic residues" evidence="8">
    <location>
        <begin position="1205"/>
        <end position="1218"/>
    </location>
</feature>
<keyword evidence="5" id="KW-0206">Cytoskeleton</keyword>
<dbReference type="Gramene" id="AUR62017108-RA">
    <property type="protein sequence ID" value="AUR62017108-RA:cds"/>
    <property type="gene ID" value="AUR62017108"/>
</dbReference>
<dbReference type="Proteomes" id="UP000596660">
    <property type="component" value="Unplaced"/>
</dbReference>
<keyword evidence="6" id="KW-0539">Nucleus</keyword>
<dbReference type="GO" id="GO:0005819">
    <property type="term" value="C:spindle"/>
    <property type="evidence" value="ECO:0007669"/>
    <property type="project" value="UniProtKB-SubCell"/>
</dbReference>
<dbReference type="Pfam" id="PF03941">
    <property type="entry name" value="INCENP_ARK-bind"/>
    <property type="match status" value="1"/>
</dbReference>
<dbReference type="InterPro" id="IPR050875">
    <property type="entry name" value="Troponin_I"/>
</dbReference>
<evidence type="ECO:0000259" key="9">
    <source>
        <dbReference type="Pfam" id="PF03941"/>
    </source>
</evidence>
<evidence type="ECO:0000313" key="11">
    <source>
        <dbReference type="Proteomes" id="UP000596660"/>
    </source>
</evidence>
<keyword evidence="7" id="KW-0175">Coiled coil</keyword>
<reference evidence="10" key="2">
    <citation type="submission" date="2021-03" db="UniProtKB">
        <authorList>
            <consortium name="EnsemblPlants"/>
        </authorList>
    </citation>
    <scope>IDENTIFICATION</scope>
</reference>
<feature type="compositionally biased region" description="Polar residues" evidence="8">
    <location>
        <begin position="458"/>
        <end position="481"/>
    </location>
</feature>
<feature type="coiled-coil region" evidence="7">
    <location>
        <begin position="1277"/>
        <end position="1304"/>
    </location>
</feature>
<keyword evidence="4" id="KW-0963">Cytoplasm</keyword>
<comment type="subcellular location">
    <subcellularLocation>
        <location evidence="2">Cytoplasm</location>
        <location evidence="2">Cytoskeleton</location>
        <location evidence="2">Spindle</location>
    </subcellularLocation>
    <subcellularLocation>
        <location evidence="1">Nucleus</location>
    </subcellularLocation>
</comment>
<feature type="region of interest" description="Disordered" evidence="8">
    <location>
        <begin position="1104"/>
        <end position="1132"/>
    </location>
</feature>
<protein>
    <recommendedName>
        <fullName evidence="9">Inner centromere protein ARK-binding domain-containing protein</fullName>
    </recommendedName>
</protein>
<evidence type="ECO:0000256" key="2">
    <source>
        <dbReference type="ARBA" id="ARBA00004186"/>
    </source>
</evidence>
<comment type="similarity">
    <text evidence="3">Belongs to the INCENP family.</text>
</comment>
<sequence>MSTIEKLFVQIFDRKRQIIDKLNHQKQLYDQHLLSKLLIQGIPPPSWLLNSDNQSSTSDLTALNKEELISGLLLPRPGPFASYTSGPRFLYDQPVVAEANSGIPDETCAGKCASSNGFDEDSVAPPHHVDGTEVMYGIVPQSHVDGAEDMADTVPPCHVDGTEDRAGIVPPCHVDDTEDTADIVPPSHVDDGMDTFSYVPMSPDDQIDTRLSNVCKPEQSLARIQRSKSRQKALELRNSAKASTKSRLGMENDFGSFHDGKICRYDEQFDLKRSLELEEPSASPTEICSNEKVAIGNCSNKEGSVDACGDFLAQATGFDPLICSKEEAVTGNSTHKEKSDDALYDPFTHSAVSEAKEVELEDNQKIEECSNIYGNRITRSKGSCQQLDGSFSNSTDYGAKEVKLGDNQKIEEHNIVYGGRITRSRSSSQQTCDGAHPLNIKSVDVCVGRITRSKSGLTQQVETSIGNSNKPCSGEITSSKNNEAEEKETRFWRSMSGEMSVKPKQLDFDEVEEGNLGDIPSNLSDSVSQESQDILEERTRAHTIENSSTYPGESSSGACLESLEYEAHGVLDSEIAHQVNSKSDKTPGQTLILPHCVDVLQSSFDTDAEEVARPSPGRTPVGSLKPVTDVAPTVEMVKSGSLSNIAAVQAFSSSHEKQVGGSKLFELGAEVNMLPNFSCRDDMDNSWPCYKRRKIEYQNPNKSSSPTFRTSSYNAISESISAWGEKENICPMPQEPSISHNSGAALSDCGILIKVTDQRVPSLSSTEQVLTPQVGCGKDKASLGRIDPSSTHDHQKLSKSDASNVNQSIIAEPSDLTWDGKVKTNASSAETCSGRVSGGLVNDQNLVDSDTVVKLMDTKMAVDNRNSHHKVHEFKLSIGSPLMECMEVAEVDQTILEFMKGTEVDQTIPEFDRFVIGENTVDAQSYREKFTHEEVPILDNKVDRNSLSEIICRSATFGTPVSPFPSGCKMYLAPGIYSSVPNGLLENIDLPSNLLPSGSAFLGKSHSDFFSFPGRQYGWEIKKPFLSPVGKGFEGATSKSASSDKLGSSNLELTCFPIQEDPESGEEEVNDAVNTGVEKNSSTMKNSTNIEPPLDVTLQSTSSLAPDHADERDCLESVSTDVKRTDSRTRSGVYKDSSYDIALQNESFLAPDDADKRCSQVSGSTEIGTFETHNDSKKSSMGQKRSMQTRFGKENNGFSVGAYSSKKHSKPHSSRFSKPKLSGKSSLRSRGQSLSEKEQKRNNIVSNIKSFVPLVQQKQAATVVPEKRDVKVKALQAAEAAKRAAEIRENERNQKKEAMKLERAREGRAHQRMDFNEKTEEQLDKRYEGEDSEKAVNKLVIVGSDIRETDGVLSTLIDHKMSTGSSAVGKVSAVDVVESSTPNVDCDKPTHRTSVPQSYDISPYQCSDDEEDEVDRIQNKKFVPTWASKSCVSLAISSLQHVDPDVIFPPGCFCSLEEGKVLYVPN</sequence>
<dbReference type="InterPro" id="IPR005635">
    <property type="entry name" value="Inner_centromere_prot_ARK-bd"/>
</dbReference>
<name>A0A803LQ79_CHEQI</name>
<reference evidence="10" key="1">
    <citation type="journal article" date="2017" name="Nature">
        <title>The genome of Chenopodium quinoa.</title>
        <authorList>
            <person name="Jarvis D.E."/>
            <person name="Ho Y.S."/>
            <person name="Lightfoot D.J."/>
            <person name="Schmoeckel S.M."/>
            <person name="Li B."/>
            <person name="Borm T.J.A."/>
            <person name="Ohyanagi H."/>
            <person name="Mineta K."/>
            <person name="Michell C.T."/>
            <person name="Saber N."/>
            <person name="Kharbatia N.M."/>
            <person name="Rupper R.R."/>
            <person name="Sharp A.R."/>
            <person name="Dally N."/>
            <person name="Boughton B.A."/>
            <person name="Woo Y.H."/>
            <person name="Gao G."/>
            <person name="Schijlen E.G.W.M."/>
            <person name="Guo X."/>
            <person name="Momin A.A."/>
            <person name="Negrao S."/>
            <person name="Al-Babili S."/>
            <person name="Gehring C."/>
            <person name="Roessner U."/>
            <person name="Jung C."/>
            <person name="Murphy K."/>
            <person name="Arold S.T."/>
            <person name="Gojobori T."/>
            <person name="van der Linden C.G."/>
            <person name="van Loo E.N."/>
            <person name="Jellen E.N."/>
            <person name="Maughan P.J."/>
            <person name="Tester M."/>
        </authorList>
    </citation>
    <scope>NUCLEOTIDE SEQUENCE [LARGE SCALE GENOMIC DNA]</scope>
    <source>
        <strain evidence="10">cv. PI 614886</strain>
    </source>
</reference>
<evidence type="ECO:0000256" key="3">
    <source>
        <dbReference type="ARBA" id="ARBA00010042"/>
    </source>
</evidence>
<feature type="region of interest" description="Disordered" evidence="8">
    <location>
        <begin position="779"/>
        <end position="806"/>
    </location>
</feature>
<keyword evidence="11" id="KW-1185">Reference proteome</keyword>
<evidence type="ECO:0000256" key="6">
    <source>
        <dbReference type="ARBA" id="ARBA00023242"/>
    </source>
</evidence>
<dbReference type="PANTHER" id="PTHR13738:SF1">
    <property type="entry name" value="TROPONIN I"/>
    <property type="match status" value="1"/>
</dbReference>